<accession>Q89LL7</accession>
<evidence type="ECO:0000313" key="2">
    <source>
        <dbReference type="Proteomes" id="UP000002526"/>
    </source>
</evidence>
<dbReference type="HOGENOM" id="CLU_2341213_0_0_5"/>
<dbReference type="STRING" id="224911.AAV28_19845"/>
<dbReference type="OrthoDB" id="9995913at2"/>
<keyword evidence="2" id="KW-1185">Reference proteome</keyword>
<dbReference type="PATRIC" id="fig|224911.5.peg.4586"/>
<dbReference type="GO" id="GO:0006355">
    <property type="term" value="P:regulation of DNA-templated transcription"/>
    <property type="evidence" value="ECO:0007669"/>
    <property type="project" value="InterPro"/>
</dbReference>
<dbReference type="AlphaFoldDB" id="Q89LL7"/>
<gene>
    <name evidence="1" type="ordered locus">bsl4527</name>
</gene>
<dbReference type="InterPro" id="IPR010985">
    <property type="entry name" value="Ribbon_hlx_hlx"/>
</dbReference>
<dbReference type="SUPFAM" id="SSF47598">
    <property type="entry name" value="Ribbon-helix-helix"/>
    <property type="match status" value="1"/>
</dbReference>
<name>Q89LL7_BRADU</name>
<sequence>MRAAVVSHPMLYQRSTGMAEKVQEHLRIRLGARLLKRIDAEREKNGRTRTDEIEALLEEALRKREMREIVKEAMREEMATSDFYEALVGKFKREGTK</sequence>
<dbReference type="Proteomes" id="UP000002526">
    <property type="component" value="Chromosome"/>
</dbReference>
<dbReference type="KEGG" id="bja:bsl4527"/>
<dbReference type="EMBL" id="BA000040">
    <property type="protein sequence ID" value="BAC49792.1"/>
    <property type="molecule type" value="Genomic_DNA"/>
</dbReference>
<protein>
    <submittedName>
        <fullName evidence="1">Bsl4527 protein</fullName>
    </submittedName>
</protein>
<dbReference type="EnsemblBacteria" id="BAC49792">
    <property type="protein sequence ID" value="BAC49792"/>
    <property type="gene ID" value="BAC49792"/>
</dbReference>
<evidence type="ECO:0000313" key="1">
    <source>
        <dbReference type="EMBL" id="BAC49792.1"/>
    </source>
</evidence>
<dbReference type="InParanoid" id="Q89LL7"/>
<reference evidence="2" key="1">
    <citation type="journal article" date="2002" name="DNA Res.">
        <title>Complete genomic sequence of nitrogen-fixing symbiotic bacterium Bradyrhizobium japonicum USDA110.</title>
        <authorList>
            <person name="Kaneko T."/>
            <person name="Nakamura Y."/>
            <person name="Sato S."/>
            <person name="Minamisawa K."/>
            <person name="Uchiumi T."/>
            <person name="Sasamoto S."/>
            <person name="Watanabe A."/>
            <person name="Idesawa K."/>
            <person name="Iriguchi M."/>
            <person name="Kawashima K."/>
            <person name="Kohara M."/>
            <person name="Matsumoto M."/>
            <person name="Shimpo S."/>
            <person name="Tsuruoka H."/>
            <person name="Wada T."/>
            <person name="Yamada M."/>
            <person name="Tabata S."/>
        </authorList>
    </citation>
    <scope>NUCLEOTIDE SEQUENCE [LARGE SCALE GENOMIC DNA]</scope>
    <source>
        <strain evidence="2">JCM 10833 / BCRC 13528 / IAM 13628 / NBRC 14792 / USDA 110</strain>
    </source>
</reference>
<proteinExistence type="predicted"/>
<organism evidence="1 2">
    <name type="scientific">Bradyrhizobium diazoefficiens (strain JCM 10833 / BCRC 13528 / IAM 13628 / NBRC 14792 / USDA 110)</name>
    <dbReference type="NCBI Taxonomy" id="224911"/>
    <lineage>
        <taxon>Bacteria</taxon>
        <taxon>Pseudomonadati</taxon>
        <taxon>Pseudomonadota</taxon>
        <taxon>Alphaproteobacteria</taxon>
        <taxon>Hyphomicrobiales</taxon>
        <taxon>Nitrobacteraceae</taxon>
        <taxon>Bradyrhizobium</taxon>
    </lineage>
</organism>